<sequence>MKKVSKKVTLASISKSIEQLATKNDLEKLGVITAHGFDTTVAETKFTEFKDEFTEFKDDMTEFAQKTALTLFNMDSKLQTVDQRLDAIEKTLGPLVQVSSVMQKEIRDLNSRVTKLEHHAGIK</sequence>
<evidence type="ECO:0000313" key="1">
    <source>
        <dbReference type="EMBL" id="OHA25391.1"/>
    </source>
</evidence>
<reference evidence="1 2" key="1">
    <citation type="journal article" date="2016" name="Nat. Commun.">
        <title>Thousands of microbial genomes shed light on interconnected biogeochemical processes in an aquifer system.</title>
        <authorList>
            <person name="Anantharaman K."/>
            <person name="Brown C.T."/>
            <person name="Hug L.A."/>
            <person name="Sharon I."/>
            <person name="Castelle C.J."/>
            <person name="Probst A.J."/>
            <person name="Thomas B.C."/>
            <person name="Singh A."/>
            <person name="Wilkins M.J."/>
            <person name="Karaoz U."/>
            <person name="Brodie E.L."/>
            <person name="Williams K.H."/>
            <person name="Hubbard S.S."/>
            <person name="Banfield J.F."/>
        </authorList>
    </citation>
    <scope>NUCLEOTIDE SEQUENCE [LARGE SCALE GENOMIC DNA]</scope>
</reference>
<protein>
    <submittedName>
        <fullName evidence="1">Uncharacterized protein</fullName>
    </submittedName>
</protein>
<organism evidence="1 2">
    <name type="scientific">Candidatus Taylorbacteria bacterium RIFCSPHIGHO2_02_FULL_45_35</name>
    <dbReference type="NCBI Taxonomy" id="1802311"/>
    <lineage>
        <taxon>Bacteria</taxon>
        <taxon>Candidatus Tayloriibacteriota</taxon>
    </lineage>
</organism>
<comment type="caution">
    <text evidence="1">The sequence shown here is derived from an EMBL/GenBank/DDBJ whole genome shotgun (WGS) entry which is preliminary data.</text>
</comment>
<dbReference type="AlphaFoldDB" id="A0A1G2MQU2"/>
<name>A0A1G2MQU2_9BACT</name>
<proteinExistence type="predicted"/>
<accession>A0A1G2MQU2</accession>
<dbReference type="EMBL" id="MHRP01000049">
    <property type="protein sequence ID" value="OHA25391.1"/>
    <property type="molecule type" value="Genomic_DNA"/>
</dbReference>
<dbReference type="Proteomes" id="UP000177943">
    <property type="component" value="Unassembled WGS sequence"/>
</dbReference>
<evidence type="ECO:0000313" key="2">
    <source>
        <dbReference type="Proteomes" id="UP000177943"/>
    </source>
</evidence>
<gene>
    <name evidence="1" type="ORF">A3D56_01235</name>
</gene>